<organism evidence="1 2">
    <name type="scientific">Linum trigynum</name>
    <dbReference type="NCBI Taxonomy" id="586398"/>
    <lineage>
        <taxon>Eukaryota</taxon>
        <taxon>Viridiplantae</taxon>
        <taxon>Streptophyta</taxon>
        <taxon>Embryophyta</taxon>
        <taxon>Tracheophyta</taxon>
        <taxon>Spermatophyta</taxon>
        <taxon>Magnoliopsida</taxon>
        <taxon>eudicotyledons</taxon>
        <taxon>Gunneridae</taxon>
        <taxon>Pentapetalae</taxon>
        <taxon>rosids</taxon>
        <taxon>fabids</taxon>
        <taxon>Malpighiales</taxon>
        <taxon>Linaceae</taxon>
        <taxon>Linum</taxon>
    </lineage>
</organism>
<accession>A0AAV2CFX8</accession>
<name>A0AAV2CFX8_9ROSI</name>
<dbReference type="AlphaFoldDB" id="A0AAV2CFX8"/>
<sequence>MQMKHLQKDFYQILSTNRAYLDPESIFTSSSIRSSLSDFNAAADFAGVRADAIGEVDRLPRSLFEIHRRVHDLR</sequence>
<keyword evidence="2" id="KW-1185">Reference proteome</keyword>
<dbReference type="Proteomes" id="UP001497516">
    <property type="component" value="Chromosome 1"/>
</dbReference>
<evidence type="ECO:0000313" key="1">
    <source>
        <dbReference type="EMBL" id="CAL1354620.1"/>
    </source>
</evidence>
<evidence type="ECO:0000313" key="2">
    <source>
        <dbReference type="Proteomes" id="UP001497516"/>
    </source>
</evidence>
<protein>
    <submittedName>
        <fullName evidence="1">Uncharacterized protein</fullName>
    </submittedName>
</protein>
<proteinExistence type="predicted"/>
<dbReference type="EMBL" id="OZ034813">
    <property type="protein sequence ID" value="CAL1354620.1"/>
    <property type="molecule type" value="Genomic_DNA"/>
</dbReference>
<gene>
    <name evidence="1" type="ORF">LTRI10_LOCUS2421</name>
</gene>
<reference evidence="1 2" key="1">
    <citation type="submission" date="2024-04" db="EMBL/GenBank/DDBJ databases">
        <authorList>
            <person name="Fracassetti M."/>
        </authorList>
    </citation>
    <scope>NUCLEOTIDE SEQUENCE [LARGE SCALE GENOMIC DNA]</scope>
</reference>